<comment type="caution">
    <text evidence="12">The sequence shown here is derived from an EMBL/GenBank/DDBJ whole genome shotgun (WGS) entry which is preliminary data.</text>
</comment>
<dbReference type="FunFam" id="1.20.1250.20:FF:000002">
    <property type="entry name" value="Sugar transport protein 13"/>
    <property type="match status" value="1"/>
</dbReference>
<feature type="domain" description="Major facilitator superfamily (MFS) profile" evidence="11">
    <location>
        <begin position="25"/>
        <end position="475"/>
    </location>
</feature>
<feature type="transmembrane region" description="Helical" evidence="10">
    <location>
        <begin position="282"/>
        <end position="306"/>
    </location>
</feature>
<reference evidence="12 13" key="1">
    <citation type="submission" date="2023-12" db="EMBL/GenBank/DDBJ databases">
        <title>A high-quality genome assembly for Dillenia turbinata (Dilleniales).</title>
        <authorList>
            <person name="Chanderbali A."/>
        </authorList>
    </citation>
    <scope>NUCLEOTIDE SEQUENCE [LARGE SCALE GENOMIC DNA]</scope>
    <source>
        <strain evidence="12">LSX21</strain>
        <tissue evidence="12">Leaf</tissue>
    </source>
</reference>
<feature type="transmembrane region" description="Helical" evidence="10">
    <location>
        <begin position="168"/>
        <end position="190"/>
    </location>
</feature>
<keyword evidence="13" id="KW-1185">Reference proteome</keyword>
<evidence type="ECO:0000256" key="3">
    <source>
        <dbReference type="ARBA" id="ARBA00022448"/>
    </source>
</evidence>
<evidence type="ECO:0000256" key="5">
    <source>
        <dbReference type="ARBA" id="ARBA00022692"/>
    </source>
</evidence>
<feature type="transmembrane region" description="Helical" evidence="10">
    <location>
        <begin position="79"/>
        <end position="98"/>
    </location>
</feature>
<dbReference type="Proteomes" id="UP001370490">
    <property type="component" value="Unassembled WGS sequence"/>
</dbReference>
<dbReference type="InterPro" id="IPR003663">
    <property type="entry name" value="Sugar/inositol_transpt"/>
</dbReference>
<dbReference type="GO" id="GO:0015293">
    <property type="term" value="F:symporter activity"/>
    <property type="evidence" value="ECO:0007669"/>
    <property type="project" value="UniProtKB-KW"/>
</dbReference>
<dbReference type="Pfam" id="PF00083">
    <property type="entry name" value="Sugar_tr"/>
    <property type="match status" value="1"/>
</dbReference>
<dbReference type="PRINTS" id="PR00171">
    <property type="entry name" value="SUGRTRNSPORT"/>
</dbReference>
<feature type="transmembrane region" description="Helical" evidence="10">
    <location>
        <begin position="318"/>
        <end position="340"/>
    </location>
</feature>
<feature type="transmembrane region" description="Helical" evidence="10">
    <location>
        <begin position="134"/>
        <end position="156"/>
    </location>
</feature>
<dbReference type="GO" id="GO:0016020">
    <property type="term" value="C:membrane"/>
    <property type="evidence" value="ECO:0007669"/>
    <property type="project" value="UniProtKB-SubCell"/>
</dbReference>
<dbReference type="PANTHER" id="PTHR23500">
    <property type="entry name" value="SOLUTE CARRIER FAMILY 2, FACILITATED GLUCOSE TRANSPORTER"/>
    <property type="match status" value="1"/>
</dbReference>
<keyword evidence="6" id="KW-0769">Symport</keyword>
<evidence type="ECO:0000256" key="10">
    <source>
        <dbReference type="SAM" id="Phobius"/>
    </source>
</evidence>
<dbReference type="CDD" id="cd17361">
    <property type="entry name" value="MFS_STP"/>
    <property type="match status" value="1"/>
</dbReference>
<feature type="transmembrane region" description="Helical" evidence="10">
    <location>
        <begin position="383"/>
        <end position="403"/>
    </location>
</feature>
<dbReference type="InterPro" id="IPR044778">
    <property type="entry name" value="MFS_STP/MST-like_plant"/>
</dbReference>
<keyword evidence="3 9" id="KW-0813">Transport</keyword>
<feature type="transmembrane region" description="Helical" evidence="10">
    <location>
        <begin position="424"/>
        <end position="444"/>
    </location>
</feature>
<keyword evidence="5 10" id="KW-0812">Transmembrane</keyword>
<evidence type="ECO:0000256" key="6">
    <source>
        <dbReference type="ARBA" id="ARBA00022847"/>
    </source>
</evidence>
<feature type="transmembrane region" description="Helical" evidence="10">
    <location>
        <begin position="196"/>
        <end position="218"/>
    </location>
</feature>
<name>A0AAN8VU81_9MAGN</name>
<dbReference type="SUPFAM" id="SSF103473">
    <property type="entry name" value="MFS general substrate transporter"/>
    <property type="match status" value="1"/>
</dbReference>
<dbReference type="InterPro" id="IPR045262">
    <property type="entry name" value="STP/PLT_plant"/>
</dbReference>
<keyword evidence="4 12" id="KW-0762">Sugar transport</keyword>
<protein>
    <submittedName>
        <fullName evidence="12">Major facilitator, sugar transporter-like</fullName>
    </submittedName>
</protein>
<dbReference type="Gene3D" id="1.20.1250.20">
    <property type="entry name" value="MFS general substrate transporter like domains"/>
    <property type="match status" value="1"/>
</dbReference>
<evidence type="ECO:0000256" key="2">
    <source>
        <dbReference type="ARBA" id="ARBA00010992"/>
    </source>
</evidence>
<evidence type="ECO:0000256" key="4">
    <source>
        <dbReference type="ARBA" id="ARBA00022597"/>
    </source>
</evidence>
<evidence type="ECO:0000313" key="12">
    <source>
        <dbReference type="EMBL" id="KAK6940150.1"/>
    </source>
</evidence>
<dbReference type="InterPro" id="IPR020846">
    <property type="entry name" value="MFS_dom"/>
</dbReference>
<dbReference type="AlphaFoldDB" id="A0AAN8VU81"/>
<organism evidence="12 13">
    <name type="scientific">Dillenia turbinata</name>
    <dbReference type="NCBI Taxonomy" id="194707"/>
    <lineage>
        <taxon>Eukaryota</taxon>
        <taxon>Viridiplantae</taxon>
        <taxon>Streptophyta</taxon>
        <taxon>Embryophyta</taxon>
        <taxon>Tracheophyta</taxon>
        <taxon>Spermatophyta</taxon>
        <taxon>Magnoliopsida</taxon>
        <taxon>eudicotyledons</taxon>
        <taxon>Gunneridae</taxon>
        <taxon>Pentapetalae</taxon>
        <taxon>Dilleniales</taxon>
        <taxon>Dilleniaceae</taxon>
        <taxon>Dillenia</taxon>
    </lineage>
</organism>
<gene>
    <name evidence="12" type="ORF">RJ641_029681</name>
</gene>
<evidence type="ECO:0000256" key="8">
    <source>
        <dbReference type="ARBA" id="ARBA00023136"/>
    </source>
</evidence>
<feature type="transmembrane region" description="Helical" evidence="10">
    <location>
        <begin position="450"/>
        <end position="471"/>
    </location>
</feature>
<evidence type="ECO:0000256" key="1">
    <source>
        <dbReference type="ARBA" id="ARBA00004141"/>
    </source>
</evidence>
<dbReference type="PROSITE" id="PS50850">
    <property type="entry name" value="MFS"/>
    <property type="match status" value="1"/>
</dbReference>
<comment type="subcellular location">
    <subcellularLocation>
        <location evidence="1">Membrane</location>
        <topology evidence="1">Multi-pass membrane protein</topology>
    </subcellularLocation>
</comment>
<evidence type="ECO:0000256" key="7">
    <source>
        <dbReference type="ARBA" id="ARBA00022989"/>
    </source>
</evidence>
<evidence type="ECO:0000256" key="9">
    <source>
        <dbReference type="RuleBase" id="RU003346"/>
    </source>
</evidence>
<comment type="similarity">
    <text evidence="2 9">Belongs to the major facilitator superfamily. Sugar transporter (TC 2.A.1.1) family.</text>
</comment>
<dbReference type="GO" id="GO:0015145">
    <property type="term" value="F:monosaccharide transmembrane transporter activity"/>
    <property type="evidence" value="ECO:0007669"/>
    <property type="project" value="InterPro"/>
</dbReference>
<accession>A0AAN8VU81</accession>
<evidence type="ECO:0000313" key="13">
    <source>
        <dbReference type="Proteomes" id="UP001370490"/>
    </source>
</evidence>
<dbReference type="NCBIfam" id="TIGR00879">
    <property type="entry name" value="SP"/>
    <property type="match status" value="1"/>
</dbReference>
<dbReference type="PROSITE" id="PS00217">
    <property type="entry name" value="SUGAR_TRANSPORT_2"/>
    <property type="match status" value="1"/>
</dbReference>
<dbReference type="InterPro" id="IPR005828">
    <property type="entry name" value="MFS_sugar_transport-like"/>
</dbReference>
<dbReference type="InterPro" id="IPR005829">
    <property type="entry name" value="Sugar_transporter_CS"/>
</dbReference>
<keyword evidence="7 10" id="KW-1133">Transmembrane helix</keyword>
<sequence length="501" mass="54471">MAGGGFAVTGGGNYDARITASVVITCIVAASGGLIFGYDIGISGGVTTMVPFLRKFFPSILRKAASAKTNMYCIYDSQILTAFTSSLFIAGLFASLLASRFTMAFGRRNTMLLGGLTFLAGAAINAGAQNVAMLILGRVLLGFGVGFANQATPIYLSEIAPPKWRGAFNTGFQFFIGIGVVTANCINYGTSKLNNGWRISLGLALVPAFVMTLGALFITDTPSSFVERGKIEHARKVLQKARGKEVNIEPELNDLIKTSEISKAANQEPFVTIFERQYRPHLVMAIAIPFFQQVTGINIIAFYAPVLFQSVGFGSDSALIASIILGLVNLGSILVSTYVVDRYGRRFLFKEGGIQMFVCQVAVAVVLVATTGVSGEDRISKGYAILVLVLMCIYAAGFGWSWGPLSWLIPAEIFPMKIRPTGQSISVAVNFGTTFVLSQTFLTMLCHFKFGAFLFYAGWIAIMTIFVLLFVPETKGIPLESMYTVWENHWYWRRFVQCDPN</sequence>
<dbReference type="PANTHER" id="PTHR23500:SF44">
    <property type="entry name" value="SUGAR TRANSPORT PROTEIN 5"/>
    <property type="match status" value="1"/>
</dbReference>
<keyword evidence="8 10" id="KW-0472">Membrane</keyword>
<dbReference type="EMBL" id="JBAMMX010000005">
    <property type="protein sequence ID" value="KAK6940150.1"/>
    <property type="molecule type" value="Genomic_DNA"/>
</dbReference>
<evidence type="ECO:0000259" key="11">
    <source>
        <dbReference type="PROSITE" id="PS50850"/>
    </source>
</evidence>
<proteinExistence type="inferred from homology"/>
<feature type="transmembrane region" description="Helical" evidence="10">
    <location>
        <begin position="352"/>
        <end position="371"/>
    </location>
</feature>
<dbReference type="InterPro" id="IPR036259">
    <property type="entry name" value="MFS_trans_sf"/>
</dbReference>